<organism evidence="2 3">
    <name type="scientific">Nocardia higoensis</name>
    <dbReference type="NCBI Taxonomy" id="228599"/>
    <lineage>
        <taxon>Bacteria</taxon>
        <taxon>Bacillati</taxon>
        <taxon>Actinomycetota</taxon>
        <taxon>Actinomycetes</taxon>
        <taxon>Mycobacteriales</taxon>
        <taxon>Nocardiaceae</taxon>
        <taxon>Nocardia</taxon>
    </lineage>
</organism>
<feature type="transmembrane region" description="Helical" evidence="1">
    <location>
        <begin position="42"/>
        <end position="58"/>
    </location>
</feature>
<feature type="transmembrane region" description="Helical" evidence="1">
    <location>
        <begin position="7"/>
        <end position="30"/>
    </location>
</feature>
<proteinExistence type="predicted"/>
<accession>A0ABS0DA57</accession>
<evidence type="ECO:0008006" key="4">
    <source>
        <dbReference type="Google" id="ProtNLM"/>
    </source>
</evidence>
<feature type="transmembrane region" description="Helical" evidence="1">
    <location>
        <begin position="65"/>
        <end position="86"/>
    </location>
</feature>
<protein>
    <recommendedName>
        <fullName evidence="4">Integral membrane protein</fullName>
    </recommendedName>
</protein>
<keyword evidence="3" id="KW-1185">Reference proteome</keyword>
<dbReference type="Proteomes" id="UP000707731">
    <property type="component" value="Unassembled WGS sequence"/>
</dbReference>
<comment type="caution">
    <text evidence="2">The sequence shown here is derived from an EMBL/GenBank/DDBJ whole genome shotgun (WGS) entry which is preliminary data.</text>
</comment>
<evidence type="ECO:0000313" key="3">
    <source>
        <dbReference type="Proteomes" id="UP000707731"/>
    </source>
</evidence>
<gene>
    <name evidence="2" type="ORF">IU449_12150</name>
</gene>
<evidence type="ECO:0000313" key="2">
    <source>
        <dbReference type="EMBL" id="MBF6355286.1"/>
    </source>
</evidence>
<dbReference type="EMBL" id="JADLQN010000001">
    <property type="protein sequence ID" value="MBF6355286.1"/>
    <property type="molecule type" value="Genomic_DNA"/>
</dbReference>
<sequence length="88" mass="9019">MRPVRALSGTVAAGTVVLALVVIGAAFIGARRGFPGPGGESVFWHIAVAATVIGAQLFSDRRGGIAALIGSGIVFLSSAILIWTQWWG</sequence>
<keyword evidence="1" id="KW-1133">Transmembrane helix</keyword>
<keyword evidence="1" id="KW-0472">Membrane</keyword>
<name>A0ABS0DA57_9NOCA</name>
<reference evidence="2 3" key="1">
    <citation type="submission" date="2020-10" db="EMBL/GenBank/DDBJ databases">
        <title>Identification of Nocardia species via Next-generation sequencing and recognition of intraspecies genetic diversity.</title>
        <authorList>
            <person name="Li P."/>
            <person name="Li P."/>
            <person name="Lu B."/>
        </authorList>
    </citation>
    <scope>NUCLEOTIDE SEQUENCE [LARGE SCALE GENOMIC DNA]</scope>
    <source>
        <strain evidence="2 3">BJ06-0143</strain>
    </source>
</reference>
<keyword evidence="1" id="KW-0812">Transmembrane</keyword>
<evidence type="ECO:0000256" key="1">
    <source>
        <dbReference type="SAM" id="Phobius"/>
    </source>
</evidence>